<evidence type="ECO:0000313" key="1">
    <source>
        <dbReference type="EMBL" id="ATZ16105.1"/>
    </source>
</evidence>
<dbReference type="EMBL" id="CP024962">
    <property type="protein sequence ID" value="ATZ16105.1"/>
    <property type="molecule type" value="Genomic_DNA"/>
</dbReference>
<dbReference type="InterPro" id="IPR020042">
    <property type="entry name" value="DUF4311"/>
</dbReference>
<sequence>MITTGLIFLSIFAGTLVGLATGVGTARMFHAPNKQGLGAFRTLGEINACNGDPVSHVALGLGFFFNAAATAVGSGALTQDLIHRIIPNWGIALANTFTKKKDNFQIMRSPTLVGLGGMIVGAIMMPTIILICKLIPTELSEVASGVLTPAATWLFTYIMPVIFLIAAMDAGKKVGTMALLFGVLSQFISGNAIPGIVLGILVGSSWLHSGVRSKQFWFLLTLVSLMFILIAYFRGITFKDIIHFKNISIEMQKIACDFSDLSLLNFDISISTYSGIINEV</sequence>
<dbReference type="KEGG" id="efr:EFREU_v1c00780"/>
<dbReference type="AlphaFoldDB" id="A0A2K8NQI3"/>
<name>A0A2K8NQI3_9MOLU</name>
<proteinExistence type="predicted"/>
<accession>A0A2K8NQI3</accession>
<gene>
    <name evidence="1" type="ORF">EFREU_v1c00780</name>
</gene>
<dbReference type="RefSeq" id="WP_100609068.1">
    <property type="nucleotide sequence ID" value="NZ_CP024962.1"/>
</dbReference>
<dbReference type="Proteomes" id="UP000232222">
    <property type="component" value="Chromosome"/>
</dbReference>
<protein>
    <submittedName>
        <fullName evidence="1">Membrane protein</fullName>
    </submittedName>
</protein>
<organism evidence="1 2">
    <name type="scientific">Entomoplasma freundtii</name>
    <dbReference type="NCBI Taxonomy" id="74700"/>
    <lineage>
        <taxon>Bacteria</taxon>
        <taxon>Bacillati</taxon>
        <taxon>Mycoplasmatota</taxon>
        <taxon>Mollicutes</taxon>
        <taxon>Entomoplasmatales</taxon>
        <taxon>Entomoplasmataceae</taxon>
        <taxon>Entomoplasma</taxon>
    </lineage>
</organism>
<evidence type="ECO:0000313" key="2">
    <source>
        <dbReference type="Proteomes" id="UP000232222"/>
    </source>
</evidence>
<reference evidence="1 2" key="1">
    <citation type="submission" date="2017-11" db="EMBL/GenBank/DDBJ databases">
        <title>Genome sequence of Entomoplasma freundtii BARC 318 (ATCC 51999).</title>
        <authorList>
            <person name="Lo W.-S."/>
            <person name="Gasparich G.E."/>
            <person name="Kuo C.-H."/>
        </authorList>
    </citation>
    <scope>NUCLEOTIDE SEQUENCE [LARGE SCALE GENOMIC DNA]</scope>
    <source>
        <strain evidence="1 2">BARC 318</strain>
    </source>
</reference>
<dbReference type="Pfam" id="PF14188">
    <property type="entry name" value="DUF4311"/>
    <property type="match status" value="1"/>
</dbReference>
<keyword evidence="2" id="KW-1185">Reference proteome</keyword>
<dbReference type="OrthoDB" id="3196492at2"/>